<name>A0A0F7SUW4_PHARH</name>
<proteinExistence type="inferred from homology"/>
<comment type="function">
    <text evidence="4">Component of the Mediator complex, a coactivator involved in the regulated transcription of nearly all RNA polymerase II-dependent genes. Mediator functions as a bridge to convey information from gene-specific regulatory proteins to the basal RNA polymerase II transcription machinery. Mediator is recruited to promoters by direct interactions with regulatory proteins and serves as a scaffold for the assembly of a functional pre-initiation complex with RNA polymerase II and the general transcription factors.</text>
</comment>
<feature type="region of interest" description="Disordered" evidence="5">
    <location>
        <begin position="129"/>
        <end position="150"/>
    </location>
</feature>
<accession>A0A0F7SUW4</accession>
<keyword evidence="3 4" id="KW-0539">Nucleus</keyword>
<keyword evidence="4" id="KW-0805">Transcription regulation</keyword>
<protein>
    <recommendedName>
        <fullName evidence="4">Mediator of RNA polymerase II transcription subunit 11</fullName>
    </recommendedName>
    <alternativeName>
        <fullName evidence="4">Mediator complex subunit 11</fullName>
    </alternativeName>
</protein>
<evidence type="ECO:0000256" key="3">
    <source>
        <dbReference type="ARBA" id="ARBA00023242"/>
    </source>
</evidence>
<comment type="similarity">
    <text evidence="2 4">Belongs to the Mediator complex subunit 11 family.</text>
</comment>
<evidence type="ECO:0000256" key="1">
    <source>
        <dbReference type="ARBA" id="ARBA00004123"/>
    </source>
</evidence>
<evidence type="ECO:0000256" key="4">
    <source>
        <dbReference type="RuleBase" id="RU364147"/>
    </source>
</evidence>
<dbReference type="AlphaFoldDB" id="A0A0F7SUW4"/>
<dbReference type="InterPro" id="IPR019404">
    <property type="entry name" value="Mediator_Med11"/>
</dbReference>
<evidence type="ECO:0000256" key="5">
    <source>
        <dbReference type="SAM" id="MobiDB-lite"/>
    </source>
</evidence>
<dbReference type="EMBL" id="LN483157">
    <property type="protein sequence ID" value="CED83783.1"/>
    <property type="molecule type" value="Genomic_DNA"/>
</dbReference>
<sequence length="207" mass="22941">MVTKDASNLIPSAFISSTTLWSGTPEGQRFTGPAVKRASSLVTSVNYSPQIRSLFETDQKIAGLLDLISRSLLTLLPPNPDDPPMSNEDGSIMNEEERFVYLAKSFYQEIDDVQLVLRSTVHHLRLTHSLPLPSDFQPPPKGQLPATPFSSAPLLGLSDSSIPKSSKSKGLYELRMEADVLRQMRDSLKELKQLQDDPSSRMSTRDP</sequence>
<dbReference type="GO" id="GO:0016592">
    <property type="term" value="C:mediator complex"/>
    <property type="evidence" value="ECO:0007669"/>
    <property type="project" value="InterPro"/>
</dbReference>
<keyword evidence="4" id="KW-0010">Activator</keyword>
<comment type="subcellular location">
    <subcellularLocation>
        <location evidence="1 4">Nucleus</location>
    </subcellularLocation>
</comment>
<dbReference type="Pfam" id="PF10280">
    <property type="entry name" value="Med11"/>
    <property type="match status" value="1"/>
</dbReference>
<comment type="subunit">
    <text evidence="4">Component of the Mediator complex.</text>
</comment>
<evidence type="ECO:0000313" key="6">
    <source>
        <dbReference type="EMBL" id="CED83783.1"/>
    </source>
</evidence>
<keyword evidence="4" id="KW-0804">Transcription</keyword>
<dbReference type="GO" id="GO:0003712">
    <property type="term" value="F:transcription coregulator activity"/>
    <property type="evidence" value="ECO:0007669"/>
    <property type="project" value="InterPro"/>
</dbReference>
<organism evidence="6">
    <name type="scientific">Phaffia rhodozyma</name>
    <name type="common">Yeast</name>
    <name type="synonym">Xanthophyllomyces dendrorhous</name>
    <dbReference type="NCBI Taxonomy" id="264483"/>
    <lineage>
        <taxon>Eukaryota</taxon>
        <taxon>Fungi</taxon>
        <taxon>Dikarya</taxon>
        <taxon>Basidiomycota</taxon>
        <taxon>Agaricomycotina</taxon>
        <taxon>Tremellomycetes</taxon>
        <taxon>Cystofilobasidiales</taxon>
        <taxon>Mrakiaceae</taxon>
        <taxon>Phaffia</taxon>
    </lineage>
</organism>
<evidence type="ECO:0000256" key="2">
    <source>
        <dbReference type="ARBA" id="ARBA00008186"/>
    </source>
</evidence>
<reference evidence="6" key="1">
    <citation type="submission" date="2014-08" db="EMBL/GenBank/DDBJ databases">
        <authorList>
            <person name="Sharma Rahul"/>
            <person name="Thines Marco"/>
        </authorList>
    </citation>
    <scope>NUCLEOTIDE SEQUENCE</scope>
</reference>
<gene>
    <name evidence="4" type="primary">MED11</name>
</gene>
<dbReference type="GO" id="GO:0006357">
    <property type="term" value="P:regulation of transcription by RNA polymerase II"/>
    <property type="evidence" value="ECO:0007669"/>
    <property type="project" value="InterPro"/>
</dbReference>